<dbReference type="Proteomes" id="UP000000305">
    <property type="component" value="Unassembled WGS sequence"/>
</dbReference>
<protein>
    <submittedName>
        <fullName evidence="1">Uncharacterized protein</fullName>
    </submittedName>
</protein>
<evidence type="ECO:0000313" key="2">
    <source>
        <dbReference type="Proteomes" id="UP000000305"/>
    </source>
</evidence>
<dbReference type="InParanoid" id="E9I3R7"/>
<accession>E9I3R7</accession>
<dbReference type="KEGG" id="dpx:DAPPUDRAFT_273915"/>
<gene>
    <name evidence="1" type="ORF">DAPPUDRAFT_273915</name>
</gene>
<evidence type="ECO:0000313" key="1">
    <source>
        <dbReference type="EMBL" id="EFX61363.1"/>
    </source>
</evidence>
<feature type="non-terminal residue" evidence="1">
    <location>
        <position position="1"/>
    </location>
</feature>
<keyword evidence="2" id="KW-1185">Reference proteome</keyword>
<reference evidence="1 2" key="1">
    <citation type="journal article" date="2011" name="Science">
        <title>The ecoresponsive genome of Daphnia pulex.</title>
        <authorList>
            <person name="Colbourne J.K."/>
            <person name="Pfrender M.E."/>
            <person name="Gilbert D."/>
            <person name="Thomas W.K."/>
            <person name="Tucker A."/>
            <person name="Oakley T.H."/>
            <person name="Tokishita S."/>
            <person name="Aerts A."/>
            <person name="Arnold G.J."/>
            <person name="Basu M.K."/>
            <person name="Bauer D.J."/>
            <person name="Caceres C.E."/>
            <person name="Carmel L."/>
            <person name="Casola C."/>
            <person name="Choi J.H."/>
            <person name="Detter J.C."/>
            <person name="Dong Q."/>
            <person name="Dusheyko S."/>
            <person name="Eads B.D."/>
            <person name="Frohlich T."/>
            <person name="Geiler-Samerotte K.A."/>
            <person name="Gerlach D."/>
            <person name="Hatcher P."/>
            <person name="Jogdeo S."/>
            <person name="Krijgsveld J."/>
            <person name="Kriventseva E.V."/>
            <person name="Kultz D."/>
            <person name="Laforsch C."/>
            <person name="Lindquist E."/>
            <person name="Lopez J."/>
            <person name="Manak J.R."/>
            <person name="Muller J."/>
            <person name="Pangilinan J."/>
            <person name="Patwardhan R.P."/>
            <person name="Pitluck S."/>
            <person name="Pritham E.J."/>
            <person name="Rechtsteiner A."/>
            <person name="Rho M."/>
            <person name="Rogozin I.B."/>
            <person name="Sakarya O."/>
            <person name="Salamov A."/>
            <person name="Schaack S."/>
            <person name="Shapiro H."/>
            <person name="Shiga Y."/>
            <person name="Skalitzky C."/>
            <person name="Smith Z."/>
            <person name="Souvorov A."/>
            <person name="Sung W."/>
            <person name="Tang Z."/>
            <person name="Tsuchiya D."/>
            <person name="Tu H."/>
            <person name="Vos H."/>
            <person name="Wang M."/>
            <person name="Wolf Y.I."/>
            <person name="Yamagata H."/>
            <person name="Yamada T."/>
            <person name="Ye Y."/>
            <person name="Shaw J.R."/>
            <person name="Andrews J."/>
            <person name="Crease T.J."/>
            <person name="Tang H."/>
            <person name="Lucas S.M."/>
            <person name="Robertson H.M."/>
            <person name="Bork P."/>
            <person name="Koonin E.V."/>
            <person name="Zdobnov E.M."/>
            <person name="Grigoriev I.V."/>
            <person name="Lynch M."/>
            <person name="Boore J.L."/>
        </authorList>
    </citation>
    <scope>NUCLEOTIDE SEQUENCE [LARGE SCALE GENOMIC DNA]</scope>
</reference>
<dbReference type="EMBL" id="GL734706">
    <property type="protein sequence ID" value="EFX61363.1"/>
    <property type="molecule type" value="Genomic_DNA"/>
</dbReference>
<name>E9I3R7_DAPPU</name>
<sequence length="89" mass="10638">FYKEHFNKRLQEETGKIEFKLTYNYSEKQFFGEEAFREEANLSERKEAPVKYTRIDLTQEEMDAETATLEKVPHFLMKLLDPQKSLATI</sequence>
<dbReference type="AlphaFoldDB" id="E9I3R7"/>
<organism evidence="1 2">
    <name type="scientific">Daphnia pulex</name>
    <name type="common">Water flea</name>
    <dbReference type="NCBI Taxonomy" id="6669"/>
    <lineage>
        <taxon>Eukaryota</taxon>
        <taxon>Metazoa</taxon>
        <taxon>Ecdysozoa</taxon>
        <taxon>Arthropoda</taxon>
        <taxon>Crustacea</taxon>
        <taxon>Branchiopoda</taxon>
        <taxon>Diplostraca</taxon>
        <taxon>Cladocera</taxon>
        <taxon>Anomopoda</taxon>
        <taxon>Daphniidae</taxon>
        <taxon>Daphnia</taxon>
    </lineage>
</organism>
<proteinExistence type="predicted"/>
<dbReference type="HOGENOM" id="CLU_2461035_0_0_1"/>